<gene>
    <name evidence="2" type="ORF">J437_LFUL005132</name>
</gene>
<feature type="region of interest" description="Disordered" evidence="1">
    <location>
        <begin position="37"/>
        <end position="60"/>
    </location>
</feature>
<dbReference type="Proteomes" id="UP000792457">
    <property type="component" value="Unassembled WGS sequence"/>
</dbReference>
<reference evidence="2" key="1">
    <citation type="submission" date="2013-04" db="EMBL/GenBank/DDBJ databases">
        <authorList>
            <person name="Qu J."/>
            <person name="Murali S.C."/>
            <person name="Bandaranaike D."/>
            <person name="Bellair M."/>
            <person name="Blankenburg K."/>
            <person name="Chao H."/>
            <person name="Dinh H."/>
            <person name="Doddapaneni H."/>
            <person name="Downs B."/>
            <person name="Dugan-Rocha S."/>
            <person name="Elkadiri S."/>
            <person name="Gnanaolivu R.D."/>
            <person name="Hernandez B."/>
            <person name="Javaid M."/>
            <person name="Jayaseelan J.C."/>
            <person name="Lee S."/>
            <person name="Li M."/>
            <person name="Ming W."/>
            <person name="Munidasa M."/>
            <person name="Muniz J."/>
            <person name="Nguyen L."/>
            <person name="Ongeri F."/>
            <person name="Osuji N."/>
            <person name="Pu L.-L."/>
            <person name="Puazo M."/>
            <person name="Qu C."/>
            <person name="Quiroz J."/>
            <person name="Raj R."/>
            <person name="Weissenberger G."/>
            <person name="Xin Y."/>
            <person name="Zou X."/>
            <person name="Han Y."/>
            <person name="Richards S."/>
            <person name="Worley K."/>
            <person name="Muzny D."/>
            <person name="Gibbs R."/>
        </authorList>
    </citation>
    <scope>NUCLEOTIDE SEQUENCE</scope>
    <source>
        <strain evidence="2">Sampled in the wild</strain>
    </source>
</reference>
<comment type="caution">
    <text evidence="2">The sequence shown here is derived from an EMBL/GenBank/DDBJ whole genome shotgun (WGS) entry which is preliminary data.</text>
</comment>
<dbReference type="AlphaFoldDB" id="A0A8K0KEZ7"/>
<proteinExistence type="predicted"/>
<accession>A0A8K0KEZ7</accession>
<feature type="compositionally biased region" description="Basic and acidic residues" evidence="1">
    <location>
        <begin position="1"/>
        <end position="11"/>
    </location>
</feature>
<protein>
    <submittedName>
        <fullName evidence="2">Uncharacterized protein</fullName>
    </submittedName>
</protein>
<feature type="compositionally biased region" description="Basic and acidic residues" evidence="1">
    <location>
        <begin position="37"/>
        <end position="52"/>
    </location>
</feature>
<reference evidence="2" key="2">
    <citation type="submission" date="2017-10" db="EMBL/GenBank/DDBJ databases">
        <title>Ladona fulva Genome sequencing and assembly.</title>
        <authorList>
            <person name="Murali S."/>
            <person name="Richards S."/>
            <person name="Bandaranaike D."/>
            <person name="Bellair M."/>
            <person name="Blankenburg K."/>
            <person name="Chao H."/>
            <person name="Dinh H."/>
            <person name="Doddapaneni H."/>
            <person name="Dugan-Rocha S."/>
            <person name="Elkadiri S."/>
            <person name="Gnanaolivu R."/>
            <person name="Hernandez B."/>
            <person name="Skinner E."/>
            <person name="Javaid M."/>
            <person name="Lee S."/>
            <person name="Li M."/>
            <person name="Ming W."/>
            <person name="Munidasa M."/>
            <person name="Muniz J."/>
            <person name="Nguyen L."/>
            <person name="Hughes D."/>
            <person name="Osuji N."/>
            <person name="Pu L.-L."/>
            <person name="Puazo M."/>
            <person name="Qu C."/>
            <person name="Quiroz J."/>
            <person name="Raj R."/>
            <person name="Weissenberger G."/>
            <person name="Xin Y."/>
            <person name="Zou X."/>
            <person name="Han Y."/>
            <person name="Worley K."/>
            <person name="Muzny D."/>
            <person name="Gibbs R."/>
        </authorList>
    </citation>
    <scope>NUCLEOTIDE SEQUENCE</scope>
    <source>
        <strain evidence="2">Sampled in the wild</strain>
    </source>
</reference>
<sequence length="258" mass="29511">MPPPKEIERTQKKNSCSKRGKTVILTSSPYKKELEIEMGKKEDAKKAKEPEKKSKHIITRKKKQPEKKTCFCTKKLPKEIRKRLKSSKIMNVKMTTKMKTTKKHQQKKNFFSMTCMRTQRTKRCGYSVSVAAAGPMKRAPIARKKITTSFFSLEASSDTSTTTPHCQLYDIDECNVVSHEIQYFTLLEAQSTGLEILDVEMGMSERGMLLLLIYHTALVYHPNGMFTPIGVIHKKLNNVKIHTKLNVSLLGRGSPERF</sequence>
<evidence type="ECO:0000256" key="1">
    <source>
        <dbReference type="SAM" id="MobiDB-lite"/>
    </source>
</evidence>
<organism evidence="2 3">
    <name type="scientific">Ladona fulva</name>
    <name type="common">Scarce chaser dragonfly</name>
    <name type="synonym">Libellula fulva</name>
    <dbReference type="NCBI Taxonomy" id="123851"/>
    <lineage>
        <taxon>Eukaryota</taxon>
        <taxon>Metazoa</taxon>
        <taxon>Ecdysozoa</taxon>
        <taxon>Arthropoda</taxon>
        <taxon>Hexapoda</taxon>
        <taxon>Insecta</taxon>
        <taxon>Pterygota</taxon>
        <taxon>Palaeoptera</taxon>
        <taxon>Odonata</taxon>
        <taxon>Epiprocta</taxon>
        <taxon>Anisoptera</taxon>
        <taxon>Libelluloidea</taxon>
        <taxon>Libellulidae</taxon>
        <taxon>Ladona</taxon>
    </lineage>
</organism>
<dbReference type="EMBL" id="KZ308753">
    <property type="protein sequence ID" value="KAG8233926.1"/>
    <property type="molecule type" value="Genomic_DNA"/>
</dbReference>
<feature type="region of interest" description="Disordered" evidence="1">
    <location>
        <begin position="1"/>
        <end position="21"/>
    </location>
</feature>
<keyword evidence="3" id="KW-1185">Reference proteome</keyword>
<evidence type="ECO:0000313" key="3">
    <source>
        <dbReference type="Proteomes" id="UP000792457"/>
    </source>
</evidence>
<name>A0A8K0KEZ7_LADFU</name>
<evidence type="ECO:0000313" key="2">
    <source>
        <dbReference type="EMBL" id="KAG8233926.1"/>
    </source>
</evidence>